<evidence type="ECO:0000313" key="2">
    <source>
        <dbReference type="EMBL" id="KAJ3135033.1"/>
    </source>
</evidence>
<dbReference type="EMBL" id="JADGJH010000175">
    <property type="protein sequence ID" value="KAJ3135033.1"/>
    <property type="molecule type" value="Genomic_DNA"/>
</dbReference>
<keyword evidence="1" id="KW-0472">Membrane</keyword>
<accession>A0AAD5T7U3</accession>
<comment type="caution">
    <text evidence="2">The sequence shown here is derived from an EMBL/GenBank/DDBJ whole genome shotgun (WGS) entry which is preliminary data.</text>
</comment>
<keyword evidence="3" id="KW-1185">Reference proteome</keyword>
<feature type="transmembrane region" description="Helical" evidence="1">
    <location>
        <begin position="32"/>
        <end position="54"/>
    </location>
</feature>
<dbReference type="Proteomes" id="UP001211907">
    <property type="component" value="Unassembled WGS sequence"/>
</dbReference>
<proteinExistence type="predicted"/>
<dbReference type="AlphaFoldDB" id="A0AAD5T7U3"/>
<gene>
    <name evidence="2" type="ORF">HK100_003088</name>
</gene>
<name>A0AAD5T7U3_9FUNG</name>
<protein>
    <submittedName>
        <fullName evidence="2">Uncharacterized protein</fullName>
    </submittedName>
</protein>
<keyword evidence="1" id="KW-0812">Transmembrane</keyword>
<reference evidence="2" key="1">
    <citation type="submission" date="2020-05" db="EMBL/GenBank/DDBJ databases">
        <title>Phylogenomic resolution of chytrid fungi.</title>
        <authorList>
            <person name="Stajich J.E."/>
            <person name="Amses K."/>
            <person name="Simmons R."/>
            <person name="Seto K."/>
            <person name="Myers J."/>
            <person name="Bonds A."/>
            <person name="Quandt C.A."/>
            <person name="Barry K."/>
            <person name="Liu P."/>
            <person name="Grigoriev I."/>
            <person name="Longcore J.E."/>
            <person name="James T.Y."/>
        </authorList>
    </citation>
    <scope>NUCLEOTIDE SEQUENCE</scope>
    <source>
        <strain evidence="2">JEL0513</strain>
    </source>
</reference>
<feature type="transmembrane region" description="Helical" evidence="1">
    <location>
        <begin position="60"/>
        <end position="81"/>
    </location>
</feature>
<keyword evidence="1" id="KW-1133">Transmembrane helix</keyword>
<evidence type="ECO:0000256" key="1">
    <source>
        <dbReference type="SAM" id="Phobius"/>
    </source>
</evidence>
<sequence>MDTLFGTQTQEGRGHGLVLVLAARTVRFVGRVAVPVALGAAGIGLLMLAVPVALAVAPAVALAASPAVALVAAALLLLAAFRARLGDPASSRTARLFDRLASLFAPATTTTTANRTTTIPLAARTAFTPVPSSNSRYVRLRDFAASWLPFTSTSASSSNNKLLEEGLIPPASSSLNSFAPPHAGSNVNQSFVDLSQSKVVFKALNPATDAPLLALCSNLLKQNPTTFQSMPASSNPQQQLQQSTKLPLVRLGRSDPNGLEYKVLSVWRKDAKQLLIRRDFSSLQLEHLVAFAEYMHPIDSPGTIRIEKLVTNPPYYQPPQQQRPLSAGSQPSPLSFSHRLITEIQRLPNVQSIGVWCLTGVEPFYEALGFVQAKNGEKGPWMVWIAGK</sequence>
<evidence type="ECO:0000313" key="3">
    <source>
        <dbReference type="Proteomes" id="UP001211907"/>
    </source>
</evidence>
<organism evidence="2 3">
    <name type="scientific">Physocladia obscura</name>
    <dbReference type="NCBI Taxonomy" id="109957"/>
    <lineage>
        <taxon>Eukaryota</taxon>
        <taxon>Fungi</taxon>
        <taxon>Fungi incertae sedis</taxon>
        <taxon>Chytridiomycota</taxon>
        <taxon>Chytridiomycota incertae sedis</taxon>
        <taxon>Chytridiomycetes</taxon>
        <taxon>Chytridiales</taxon>
        <taxon>Chytriomycetaceae</taxon>
        <taxon>Physocladia</taxon>
    </lineage>
</organism>